<dbReference type="Gene3D" id="1.25.40.10">
    <property type="entry name" value="Tetratricopeptide repeat domain"/>
    <property type="match status" value="1"/>
</dbReference>
<dbReference type="InterPro" id="IPR011990">
    <property type="entry name" value="TPR-like_helical_dom_sf"/>
</dbReference>
<evidence type="ECO:0000313" key="3">
    <source>
        <dbReference type="Proteomes" id="UP000615446"/>
    </source>
</evidence>
<name>A0A8H3KRN7_9GLOM</name>
<protein>
    <submittedName>
        <fullName evidence="2">Uncharacterized protein</fullName>
    </submittedName>
</protein>
<comment type="caution">
    <text evidence="2">The sequence shown here is derived from an EMBL/GenBank/DDBJ whole genome shotgun (WGS) entry which is preliminary data.</text>
</comment>
<gene>
    <name evidence="2" type="ORF">RCL2_000040000</name>
</gene>
<dbReference type="SUPFAM" id="SSF81901">
    <property type="entry name" value="HCP-like"/>
    <property type="match status" value="1"/>
</dbReference>
<evidence type="ECO:0000313" key="2">
    <source>
        <dbReference type="EMBL" id="GES72855.1"/>
    </source>
</evidence>
<dbReference type="EMBL" id="BLAL01000004">
    <property type="protein sequence ID" value="GES72855.1"/>
    <property type="molecule type" value="Genomic_DNA"/>
</dbReference>
<dbReference type="AlphaFoldDB" id="A0A8H3KRN7"/>
<dbReference type="InterPro" id="IPR006597">
    <property type="entry name" value="Sel1-like"/>
</dbReference>
<feature type="region of interest" description="Disordered" evidence="1">
    <location>
        <begin position="1"/>
        <end position="25"/>
    </location>
</feature>
<reference evidence="2" key="1">
    <citation type="submission" date="2019-10" db="EMBL/GenBank/DDBJ databases">
        <title>Conservation and host-specific expression of non-tandemly repeated heterogenous ribosome RNA gene in arbuscular mycorrhizal fungi.</title>
        <authorList>
            <person name="Maeda T."/>
            <person name="Kobayashi Y."/>
            <person name="Nakagawa T."/>
            <person name="Ezawa T."/>
            <person name="Yamaguchi K."/>
            <person name="Bino T."/>
            <person name="Nishimoto Y."/>
            <person name="Shigenobu S."/>
            <person name="Kawaguchi M."/>
        </authorList>
    </citation>
    <scope>NUCLEOTIDE SEQUENCE</scope>
    <source>
        <strain evidence="2">HR1</strain>
    </source>
</reference>
<evidence type="ECO:0000256" key="1">
    <source>
        <dbReference type="SAM" id="MobiDB-lite"/>
    </source>
</evidence>
<dbReference type="Proteomes" id="UP000615446">
    <property type="component" value="Unassembled WGS sequence"/>
</dbReference>
<organism evidence="2 3">
    <name type="scientific">Rhizophagus clarus</name>
    <dbReference type="NCBI Taxonomy" id="94130"/>
    <lineage>
        <taxon>Eukaryota</taxon>
        <taxon>Fungi</taxon>
        <taxon>Fungi incertae sedis</taxon>
        <taxon>Mucoromycota</taxon>
        <taxon>Glomeromycotina</taxon>
        <taxon>Glomeromycetes</taxon>
        <taxon>Glomerales</taxon>
        <taxon>Glomeraceae</taxon>
        <taxon>Rhizophagus</taxon>
    </lineage>
</organism>
<proteinExistence type="predicted"/>
<dbReference type="OrthoDB" id="2333789at2759"/>
<dbReference type="SMART" id="SM00671">
    <property type="entry name" value="SEL1"/>
    <property type="match status" value="1"/>
</dbReference>
<sequence length="274" mass="31866">MPSTSPKRSLDLPNKNQEKGPQKKKSKYSIVNMMIFFKIKGKNSKKNDESVKLTSKIQTNNETTSLEFVLTVTDFDKEQITKAKSYVNLSKYSEALSILEPISKQSITIDYDVLYWIGHCYEYLENYELADQYYKLCANYSLDDGYWETVYGKFLLEHSNLSNEERIEKGISRLISAADKKRFVNAMYILGKIYINGLYDVEQDFIKGALYLKRAYNGGEKERAWVIFEKKAKELVSCGQLNEYSQYWSSWTTLECAIESFCNFLTSNVVTKYH</sequence>
<accession>A0A8H3KRN7</accession>